<keyword evidence="11 12" id="KW-0660">Purine salvage</keyword>
<evidence type="ECO:0000256" key="9">
    <source>
        <dbReference type="ARBA" id="ARBA00022676"/>
    </source>
</evidence>
<comment type="similarity">
    <text evidence="5 12">Belongs to the purine/pyrimidine phosphoribosyltransferase family.</text>
</comment>
<dbReference type="HAMAP" id="MF_00004">
    <property type="entry name" value="Aden_phosphoribosyltr"/>
    <property type="match status" value="1"/>
</dbReference>
<dbReference type="InterPro" id="IPR050120">
    <property type="entry name" value="Adenine_PRTase"/>
</dbReference>
<feature type="domain" description="Phosphoribosyltransferase" evidence="13">
    <location>
        <begin position="26"/>
        <end position="157"/>
    </location>
</feature>
<evidence type="ECO:0000259" key="13">
    <source>
        <dbReference type="Pfam" id="PF00156"/>
    </source>
</evidence>
<dbReference type="UniPathway" id="UPA00588">
    <property type="reaction ID" value="UER00646"/>
</dbReference>
<dbReference type="GO" id="GO:0044209">
    <property type="term" value="P:AMP salvage"/>
    <property type="evidence" value="ECO:0007669"/>
    <property type="project" value="UniProtKB-UniRule"/>
</dbReference>
<evidence type="ECO:0000256" key="8">
    <source>
        <dbReference type="ARBA" id="ARBA00022490"/>
    </source>
</evidence>
<dbReference type="InterPro" id="IPR000836">
    <property type="entry name" value="PRTase_dom"/>
</dbReference>
<dbReference type="GO" id="GO:0005737">
    <property type="term" value="C:cytoplasm"/>
    <property type="evidence" value="ECO:0007669"/>
    <property type="project" value="UniProtKB-SubCell"/>
</dbReference>
<keyword evidence="9 12" id="KW-0328">Glycosyltransferase</keyword>
<dbReference type="Pfam" id="PF00156">
    <property type="entry name" value="Pribosyltran"/>
    <property type="match status" value="1"/>
</dbReference>
<dbReference type="AlphaFoldDB" id="A0A1G1YTW2"/>
<dbReference type="CDD" id="cd06223">
    <property type="entry name" value="PRTases_typeI"/>
    <property type="match status" value="1"/>
</dbReference>
<evidence type="ECO:0000256" key="1">
    <source>
        <dbReference type="ARBA" id="ARBA00000868"/>
    </source>
</evidence>
<dbReference type="Gene3D" id="3.40.50.2020">
    <property type="match status" value="1"/>
</dbReference>
<evidence type="ECO:0000256" key="5">
    <source>
        <dbReference type="ARBA" id="ARBA00008391"/>
    </source>
</evidence>
<comment type="pathway">
    <text evidence="4 12">Purine metabolism; AMP biosynthesis via salvage pathway; AMP from adenine: step 1/1.</text>
</comment>
<evidence type="ECO:0000256" key="4">
    <source>
        <dbReference type="ARBA" id="ARBA00004659"/>
    </source>
</evidence>
<evidence type="ECO:0000256" key="11">
    <source>
        <dbReference type="ARBA" id="ARBA00022726"/>
    </source>
</evidence>
<evidence type="ECO:0000256" key="12">
    <source>
        <dbReference type="HAMAP-Rule" id="MF_00004"/>
    </source>
</evidence>
<dbReference type="NCBIfam" id="TIGR01090">
    <property type="entry name" value="apt"/>
    <property type="match status" value="1"/>
</dbReference>
<evidence type="ECO:0000313" key="15">
    <source>
        <dbReference type="Proteomes" id="UP000178122"/>
    </source>
</evidence>
<evidence type="ECO:0000256" key="7">
    <source>
        <dbReference type="ARBA" id="ARBA00011893"/>
    </source>
</evidence>
<accession>A0A1G1YTW2</accession>
<keyword evidence="10 12" id="KW-0808">Transferase</keyword>
<evidence type="ECO:0000313" key="14">
    <source>
        <dbReference type="EMBL" id="OGY55795.1"/>
    </source>
</evidence>
<dbReference type="NCBIfam" id="NF002636">
    <property type="entry name" value="PRK02304.1-5"/>
    <property type="match status" value="1"/>
</dbReference>
<dbReference type="SUPFAM" id="SSF53271">
    <property type="entry name" value="PRTase-like"/>
    <property type="match status" value="1"/>
</dbReference>
<sequence>MDLTTVIRTVPNWPKPGIMFRDITTLVANPQAFQYCIAKLKQQYINKNITKIAGIESRGFIFGAALAHEMNLPFILIRKKGKLPPPVIAQEYQLEYGTDKIEIQPDSITPKDNILLIDDLLATGGTMHAACHLVEKVGGTIASCAFIINLPDLKGTEKLKKYDQFWLVEFAGE</sequence>
<dbReference type="EC" id="2.4.2.7" evidence="7 12"/>
<evidence type="ECO:0000256" key="6">
    <source>
        <dbReference type="ARBA" id="ARBA00011738"/>
    </source>
</evidence>
<name>A0A1G1YTW2_9BACT</name>
<protein>
    <recommendedName>
        <fullName evidence="7 12">Adenine phosphoribosyltransferase</fullName>
        <shortName evidence="12">APRT</shortName>
        <ecNumber evidence="7 12">2.4.2.7</ecNumber>
    </recommendedName>
</protein>
<comment type="subunit">
    <text evidence="6 12">Homodimer.</text>
</comment>
<dbReference type="GO" id="GO:0003999">
    <property type="term" value="F:adenine phosphoribosyltransferase activity"/>
    <property type="evidence" value="ECO:0007669"/>
    <property type="project" value="UniProtKB-UniRule"/>
</dbReference>
<gene>
    <name evidence="12" type="primary">apt</name>
    <name evidence="14" type="ORF">A2912_01055</name>
</gene>
<dbReference type="PANTHER" id="PTHR11776:SF7">
    <property type="entry name" value="PHOSPHORIBOSYLTRANSFERASE DOMAIN-CONTAINING PROTEIN"/>
    <property type="match status" value="1"/>
</dbReference>
<dbReference type="InterPro" id="IPR029057">
    <property type="entry name" value="PRTase-like"/>
</dbReference>
<dbReference type="GO" id="GO:0006166">
    <property type="term" value="P:purine ribonucleoside salvage"/>
    <property type="evidence" value="ECO:0007669"/>
    <property type="project" value="UniProtKB-UniRule"/>
</dbReference>
<evidence type="ECO:0000256" key="2">
    <source>
        <dbReference type="ARBA" id="ARBA00003968"/>
    </source>
</evidence>
<comment type="subcellular location">
    <subcellularLocation>
        <location evidence="3 12">Cytoplasm</location>
    </subcellularLocation>
</comment>
<dbReference type="GO" id="GO:0006168">
    <property type="term" value="P:adenine salvage"/>
    <property type="evidence" value="ECO:0007669"/>
    <property type="project" value="InterPro"/>
</dbReference>
<dbReference type="FunFam" id="3.40.50.2020:FF:000004">
    <property type="entry name" value="Adenine phosphoribosyltransferase"/>
    <property type="match status" value="1"/>
</dbReference>
<dbReference type="Proteomes" id="UP000178122">
    <property type="component" value="Unassembled WGS sequence"/>
</dbReference>
<reference evidence="14 15" key="1">
    <citation type="journal article" date="2016" name="Nat. Commun.">
        <title>Thousands of microbial genomes shed light on interconnected biogeochemical processes in an aquifer system.</title>
        <authorList>
            <person name="Anantharaman K."/>
            <person name="Brown C.T."/>
            <person name="Hug L.A."/>
            <person name="Sharon I."/>
            <person name="Castelle C.J."/>
            <person name="Probst A.J."/>
            <person name="Thomas B.C."/>
            <person name="Singh A."/>
            <person name="Wilkins M.J."/>
            <person name="Karaoz U."/>
            <person name="Brodie E.L."/>
            <person name="Williams K.H."/>
            <person name="Hubbard S.S."/>
            <person name="Banfield J.F."/>
        </authorList>
    </citation>
    <scope>NUCLEOTIDE SEQUENCE [LARGE SCALE GENOMIC DNA]</scope>
</reference>
<comment type="caution">
    <text evidence="14">The sequence shown here is derived from an EMBL/GenBank/DDBJ whole genome shotgun (WGS) entry which is preliminary data.</text>
</comment>
<comment type="function">
    <text evidence="2 12">Catalyzes a salvage reaction resulting in the formation of AMP, that is energically less costly than de novo synthesis.</text>
</comment>
<keyword evidence="8 12" id="KW-0963">Cytoplasm</keyword>
<organism evidence="14 15">
    <name type="scientific">Candidatus Buchananbacteria bacterium RIFCSPLOWO2_01_FULL_40_23b</name>
    <dbReference type="NCBI Taxonomy" id="1797544"/>
    <lineage>
        <taxon>Bacteria</taxon>
        <taxon>Candidatus Buchananiibacteriota</taxon>
    </lineage>
</organism>
<evidence type="ECO:0000256" key="3">
    <source>
        <dbReference type="ARBA" id="ARBA00004496"/>
    </source>
</evidence>
<proteinExistence type="inferred from homology"/>
<dbReference type="PANTHER" id="PTHR11776">
    <property type="entry name" value="ADENINE PHOSPHORIBOSYLTRANSFERASE"/>
    <property type="match status" value="1"/>
</dbReference>
<evidence type="ECO:0000256" key="10">
    <source>
        <dbReference type="ARBA" id="ARBA00022679"/>
    </source>
</evidence>
<dbReference type="NCBIfam" id="NF002634">
    <property type="entry name" value="PRK02304.1-3"/>
    <property type="match status" value="1"/>
</dbReference>
<dbReference type="EMBL" id="MHIN01000004">
    <property type="protein sequence ID" value="OGY55795.1"/>
    <property type="molecule type" value="Genomic_DNA"/>
</dbReference>
<comment type="catalytic activity">
    <reaction evidence="1 12">
        <text>AMP + diphosphate = 5-phospho-alpha-D-ribose 1-diphosphate + adenine</text>
        <dbReference type="Rhea" id="RHEA:16609"/>
        <dbReference type="ChEBI" id="CHEBI:16708"/>
        <dbReference type="ChEBI" id="CHEBI:33019"/>
        <dbReference type="ChEBI" id="CHEBI:58017"/>
        <dbReference type="ChEBI" id="CHEBI:456215"/>
        <dbReference type="EC" id="2.4.2.7"/>
    </reaction>
</comment>
<dbReference type="InterPro" id="IPR005764">
    <property type="entry name" value="Ade_phspho_trans"/>
</dbReference>